<dbReference type="AlphaFoldDB" id="A0A1I3C2N0"/>
<reference evidence="3 4" key="1">
    <citation type="submission" date="2016-10" db="EMBL/GenBank/DDBJ databases">
        <authorList>
            <person name="de Groot N.N."/>
        </authorList>
    </citation>
    <scope>NUCLEOTIDE SEQUENCE [LARGE SCALE GENOMIC DNA]</scope>
    <source>
        <strain evidence="3 4">DSM 8537</strain>
    </source>
</reference>
<organism evidence="3 4">
    <name type="scientific">Paracoccus aminovorans</name>
    <dbReference type="NCBI Taxonomy" id="34004"/>
    <lineage>
        <taxon>Bacteria</taxon>
        <taxon>Pseudomonadati</taxon>
        <taxon>Pseudomonadota</taxon>
        <taxon>Alphaproteobacteria</taxon>
        <taxon>Rhodobacterales</taxon>
        <taxon>Paracoccaceae</taxon>
        <taxon>Paracoccus</taxon>
    </lineage>
</organism>
<dbReference type="GO" id="GO:0016746">
    <property type="term" value="F:acyltransferase activity"/>
    <property type="evidence" value="ECO:0007669"/>
    <property type="project" value="InterPro"/>
</dbReference>
<dbReference type="STRING" id="34004.SAMN04488021_1277"/>
<dbReference type="Pfam" id="PF01553">
    <property type="entry name" value="Acyltransferase"/>
    <property type="match status" value="1"/>
</dbReference>
<dbReference type="CDD" id="cd07986">
    <property type="entry name" value="LPLAT_ACT14924-like"/>
    <property type="match status" value="1"/>
</dbReference>
<dbReference type="SMART" id="SM00563">
    <property type="entry name" value="PlsC"/>
    <property type="match status" value="1"/>
</dbReference>
<evidence type="ECO:0000259" key="2">
    <source>
        <dbReference type="SMART" id="SM00563"/>
    </source>
</evidence>
<accession>A0A1I3C2N0</accession>
<evidence type="ECO:0000256" key="1">
    <source>
        <dbReference type="SAM" id="MobiDB-lite"/>
    </source>
</evidence>
<keyword evidence="4" id="KW-1185">Reference proteome</keyword>
<evidence type="ECO:0000313" key="3">
    <source>
        <dbReference type="EMBL" id="SFH68825.1"/>
    </source>
</evidence>
<sequence>MSGSEAGLRASEAHGNTAAMDAREDMRRRLDPLIAERAPWLFSGRRHHTLARQALMWLLRYPRTLELAAEYRDLPTDEIMRRIAALILRDLRVEGLEHIPATGPALIVSNHPTGIADGIVLNAVIAAVRDDLFVYANHDILRILPQFDSLIAPVEWRVEKRSHAKTRATMDYTRAALERGRIGLIFPSGRLAKRQGLTLQERPWMASAAMIAKKFDAPIIPLRIRARNSALFYLLDAIHPSLRDVTLFNEVLNKAGQPFGVTIGAPIPAPSLPSRSEDGIALLRDAVLTLPPPGPGAVRMSHIRGLSQHRRGLACPWPIE</sequence>
<feature type="region of interest" description="Disordered" evidence="1">
    <location>
        <begin position="1"/>
        <end position="22"/>
    </location>
</feature>
<feature type="domain" description="Phospholipid/glycerol acyltransferase" evidence="2">
    <location>
        <begin position="105"/>
        <end position="227"/>
    </location>
</feature>
<dbReference type="InterPro" id="IPR045746">
    <property type="entry name" value="ACT14924-like_Acyltransf_dom"/>
</dbReference>
<name>A0A1I3C2N0_9RHOB</name>
<dbReference type="InterPro" id="IPR002123">
    <property type="entry name" value="Plipid/glycerol_acylTrfase"/>
</dbReference>
<proteinExistence type="predicted"/>
<protein>
    <submittedName>
        <fullName evidence="3">Putative hemolysin</fullName>
    </submittedName>
</protein>
<evidence type="ECO:0000313" key="4">
    <source>
        <dbReference type="Proteomes" id="UP000183635"/>
    </source>
</evidence>
<gene>
    <name evidence="3" type="ORF">SAMN04488021_1277</name>
</gene>
<dbReference type="Proteomes" id="UP000183635">
    <property type="component" value="Unassembled WGS sequence"/>
</dbReference>
<dbReference type="EMBL" id="FOPU01000027">
    <property type="protein sequence ID" value="SFH68825.1"/>
    <property type="molecule type" value="Genomic_DNA"/>
</dbReference>
<dbReference type="SUPFAM" id="SSF69593">
    <property type="entry name" value="Glycerol-3-phosphate (1)-acyltransferase"/>
    <property type="match status" value="1"/>
</dbReference>